<dbReference type="Proteomes" id="UP000620124">
    <property type="component" value="Unassembled WGS sequence"/>
</dbReference>
<evidence type="ECO:0000256" key="1">
    <source>
        <dbReference type="ARBA" id="ARBA00004370"/>
    </source>
</evidence>
<keyword evidence="4" id="KW-0472">Membrane</keyword>
<evidence type="ECO:0000256" key="4">
    <source>
        <dbReference type="ARBA" id="ARBA00023136"/>
    </source>
</evidence>
<evidence type="ECO:0000313" key="5">
    <source>
        <dbReference type="EMBL" id="KAF7358502.1"/>
    </source>
</evidence>
<reference evidence="5" key="1">
    <citation type="submission" date="2020-05" db="EMBL/GenBank/DDBJ databases">
        <title>Mycena genomes resolve the evolution of fungal bioluminescence.</title>
        <authorList>
            <person name="Tsai I.J."/>
        </authorList>
    </citation>
    <scope>NUCLEOTIDE SEQUENCE</scope>
    <source>
        <strain evidence="5">CCC161011</strain>
    </source>
</reference>
<keyword evidence="3" id="KW-1133">Transmembrane helix</keyword>
<evidence type="ECO:0000256" key="2">
    <source>
        <dbReference type="ARBA" id="ARBA00022692"/>
    </source>
</evidence>
<accession>A0A8H6YG33</accession>
<dbReference type="InterPro" id="IPR036259">
    <property type="entry name" value="MFS_trans_sf"/>
</dbReference>
<evidence type="ECO:0000256" key="3">
    <source>
        <dbReference type="ARBA" id="ARBA00022989"/>
    </source>
</evidence>
<evidence type="ECO:0000313" key="6">
    <source>
        <dbReference type="Proteomes" id="UP000620124"/>
    </source>
</evidence>
<keyword evidence="2" id="KW-0812">Transmembrane</keyword>
<dbReference type="Gene3D" id="1.20.1250.20">
    <property type="entry name" value="MFS general substrate transporter like domains"/>
    <property type="match status" value="1"/>
</dbReference>
<comment type="caution">
    <text evidence="5">The sequence shown here is derived from an EMBL/GenBank/DDBJ whole genome shotgun (WGS) entry which is preliminary data.</text>
</comment>
<dbReference type="EMBL" id="JACAZI010000006">
    <property type="protein sequence ID" value="KAF7358502.1"/>
    <property type="molecule type" value="Genomic_DNA"/>
</dbReference>
<gene>
    <name evidence="5" type="ORF">MVEN_00900900</name>
</gene>
<dbReference type="AlphaFoldDB" id="A0A8H6YG33"/>
<dbReference type="InterPro" id="IPR005828">
    <property type="entry name" value="MFS_sugar_transport-like"/>
</dbReference>
<dbReference type="GO" id="GO:0022857">
    <property type="term" value="F:transmembrane transporter activity"/>
    <property type="evidence" value="ECO:0007669"/>
    <property type="project" value="InterPro"/>
</dbReference>
<proteinExistence type="predicted"/>
<protein>
    <submittedName>
        <fullName evidence="5">Mfs quinate transporter protein</fullName>
    </submittedName>
</protein>
<name>A0A8H6YG33_9AGAR</name>
<comment type="subcellular location">
    <subcellularLocation>
        <location evidence="1">Membrane</location>
    </subcellularLocation>
</comment>
<keyword evidence="6" id="KW-1185">Reference proteome</keyword>
<dbReference type="Pfam" id="PF00083">
    <property type="entry name" value="Sugar_tr"/>
    <property type="match status" value="1"/>
</dbReference>
<dbReference type="GO" id="GO:0016020">
    <property type="term" value="C:membrane"/>
    <property type="evidence" value="ECO:0007669"/>
    <property type="project" value="UniProtKB-SubCell"/>
</dbReference>
<organism evidence="5 6">
    <name type="scientific">Mycena venus</name>
    <dbReference type="NCBI Taxonomy" id="2733690"/>
    <lineage>
        <taxon>Eukaryota</taxon>
        <taxon>Fungi</taxon>
        <taxon>Dikarya</taxon>
        <taxon>Basidiomycota</taxon>
        <taxon>Agaricomycotina</taxon>
        <taxon>Agaricomycetes</taxon>
        <taxon>Agaricomycetidae</taxon>
        <taxon>Agaricales</taxon>
        <taxon>Marasmiineae</taxon>
        <taxon>Mycenaceae</taxon>
        <taxon>Mycena</taxon>
    </lineage>
</organism>
<sequence length="82" mass="9420">MLKIGMLTVTESIQWLVQKGCDNEAWESLKWIHMDDSETHVELKEIQVPIAEEQVAQSGFQYTKSLFGCKFLFPSPVSNFLI</sequence>